<name>A0A7W7QHM5_9ACTN</name>
<reference evidence="1 2" key="1">
    <citation type="submission" date="2020-08" db="EMBL/GenBank/DDBJ databases">
        <title>Genomic Encyclopedia of Type Strains, Phase III (KMG-III): the genomes of soil and plant-associated and newly described type strains.</title>
        <authorList>
            <person name="Whitman W."/>
        </authorList>
    </citation>
    <scope>NUCLEOTIDE SEQUENCE [LARGE SCALE GENOMIC DNA]</scope>
    <source>
        <strain evidence="1 2">CECT 8840</strain>
    </source>
</reference>
<organism evidence="1 2">
    <name type="scientific">Streptosporangium saharense</name>
    <dbReference type="NCBI Taxonomy" id="1706840"/>
    <lineage>
        <taxon>Bacteria</taxon>
        <taxon>Bacillati</taxon>
        <taxon>Actinomycetota</taxon>
        <taxon>Actinomycetes</taxon>
        <taxon>Streptosporangiales</taxon>
        <taxon>Streptosporangiaceae</taxon>
        <taxon>Streptosporangium</taxon>
    </lineage>
</organism>
<proteinExistence type="predicted"/>
<accession>A0A7W7QHM5</accession>
<protein>
    <submittedName>
        <fullName evidence="1">Uncharacterized protein</fullName>
    </submittedName>
</protein>
<evidence type="ECO:0000313" key="1">
    <source>
        <dbReference type="EMBL" id="MBB4913772.1"/>
    </source>
</evidence>
<gene>
    <name evidence="1" type="ORF">FHS44_000844</name>
</gene>
<evidence type="ECO:0000313" key="2">
    <source>
        <dbReference type="Proteomes" id="UP000552644"/>
    </source>
</evidence>
<sequence>MRTRRVTLATLLPVFLVLVTVPATPARAAVSPPAPVVSATC</sequence>
<dbReference type="AlphaFoldDB" id="A0A7W7QHM5"/>
<comment type="caution">
    <text evidence="1">The sequence shown here is derived from an EMBL/GenBank/DDBJ whole genome shotgun (WGS) entry which is preliminary data.</text>
</comment>
<dbReference type="Proteomes" id="UP000552644">
    <property type="component" value="Unassembled WGS sequence"/>
</dbReference>
<keyword evidence="2" id="KW-1185">Reference proteome</keyword>
<dbReference type="EMBL" id="JACHJP010000001">
    <property type="protein sequence ID" value="MBB4913772.1"/>
    <property type="molecule type" value="Genomic_DNA"/>
</dbReference>
<dbReference type="RefSeq" id="WP_281401252.1">
    <property type="nucleotide sequence ID" value="NZ_JACHJP010000001.1"/>
</dbReference>